<gene>
    <name evidence="3" type="ORF">V1264_006239</name>
</gene>
<feature type="signal peptide" evidence="1">
    <location>
        <begin position="1"/>
        <end position="22"/>
    </location>
</feature>
<dbReference type="Pfam" id="PF01607">
    <property type="entry name" value="CBM_14"/>
    <property type="match status" value="1"/>
</dbReference>
<dbReference type="Gene3D" id="2.170.140.10">
    <property type="entry name" value="Chitin binding domain"/>
    <property type="match status" value="1"/>
</dbReference>
<name>A0AAN9G4Q0_9CAEN</name>
<keyword evidence="4" id="KW-1185">Reference proteome</keyword>
<reference evidence="3 4" key="1">
    <citation type="submission" date="2024-02" db="EMBL/GenBank/DDBJ databases">
        <title>Chromosome-scale genome assembly of the rough periwinkle Littorina saxatilis.</title>
        <authorList>
            <person name="De Jode A."/>
            <person name="Faria R."/>
            <person name="Formenti G."/>
            <person name="Sims Y."/>
            <person name="Smith T.P."/>
            <person name="Tracey A."/>
            <person name="Wood J.M.D."/>
            <person name="Zagrodzka Z.B."/>
            <person name="Johannesson K."/>
            <person name="Butlin R.K."/>
            <person name="Leder E.H."/>
        </authorList>
    </citation>
    <scope>NUCLEOTIDE SEQUENCE [LARGE SCALE GENOMIC DNA]</scope>
    <source>
        <strain evidence="3">Snail1</strain>
        <tissue evidence="3">Muscle</tissue>
    </source>
</reference>
<evidence type="ECO:0000259" key="2">
    <source>
        <dbReference type="PROSITE" id="PS50940"/>
    </source>
</evidence>
<comment type="caution">
    <text evidence="3">The sequence shown here is derived from an EMBL/GenBank/DDBJ whole genome shotgun (WGS) entry which is preliminary data.</text>
</comment>
<dbReference type="GO" id="GO:0008061">
    <property type="term" value="F:chitin binding"/>
    <property type="evidence" value="ECO:0007669"/>
    <property type="project" value="InterPro"/>
</dbReference>
<dbReference type="InterPro" id="IPR002557">
    <property type="entry name" value="Chitin-bd_dom"/>
</dbReference>
<protein>
    <recommendedName>
        <fullName evidence="2">Chitin-binding type-2 domain-containing protein</fullName>
    </recommendedName>
</protein>
<keyword evidence="1" id="KW-0732">Signal</keyword>
<dbReference type="PROSITE" id="PS50940">
    <property type="entry name" value="CHIT_BIND_II"/>
    <property type="match status" value="1"/>
</dbReference>
<dbReference type="InterPro" id="IPR036508">
    <property type="entry name" value="Chitin-bd_dom_sf"/>
</dbReference>
<dbReference type="Proteomes" id="UP001374579">
    <property type="component" value="Unassembled WGS sequence"/>
</dbReference>
<feature type="chain" id="PRO_5042828351" description="Chitin-binding type-2 domain-containing protein" evidence="1">
    <location>
        <begin position="23"/>
        <end position="99"/>
    </location>
</feature>
<evidence type="ECO:0000256" key="1">
    <source>
        <dbReference type="SAM" id="SignalP"/>
    </source>
</evidence>
<accession>A0AAN9G4Q0</accession>
<feature type="domain" description="Chitin-binding type-2" evidence="2">
    <location>
        <begin position="37"/>
        <end position="98"/>
    </location>
</feature>
<proteinExistence type="predicted"/>
<dbReference type="SMART" id="SM00494">
    <property type="entry name" value="ChtBD2"/>
    <property type="match status" value="1"/>
</dbReference>
<sequence>MVKLMILCSMAVLALLLHGTTAGGGGNVGRPLPSGVANPCTQAAIDNGEFYFAYPNNKGKFIQCDEALNAYVLKCRNGLHWSQYATACDYPVTTTRPAP</sequence>
<dbReference type="SUPFAM" id="SSF57625">
    <property type="entry name" value="Invertebrate chitin-binding proteins"/>
    <property type="match status" value="1"/>
</dbReference>
<dbReference type="EMBL" id="JBAMIC010000018">
    <property type="protein sequence ID" value="KAK7094729.1"/>
    <property type="molecule type" value="Genomic_DNA"/>
</dbReference>
<organism evidence="3 4">
    <name type="scientific">Littorina saxatilis</name>
    <dbReference type="NCBI Taxonomy" id="31220"/>
    <lineage>
        <taxon>Eukaryota</taxon>
        <taxon>Metazoa</taxon>
        <taxon>Spiralia</taxon>
        <taxon>Lophotrochozoa</taxon>
        <taxon>Mollusca</taxon>
        <taxon>Gastropoda</taxon>
        <taxon>Caenogastropoda</taxon>
        <taxon>Littorinimorpha</taxon>
        <taxon>Littorinoidea</taxon>
        <taxon>Littorinidae</taxon>
        <taxon>Littorina</taxon>
    </lineage>
</organism>
<dbReference type="GO" id="GO:0005576">
    <property type="term" value="C:extracellular region"/>
    <property type="evidence" value="ECO:0007669"/>
    <property type="project" value="InterPro"/>
</dbReference>
<evidence type="ECO:0000313" key="3">
    <source>
        <dbReference type="EMBL" id="KAK7094729.1"/>
    </source>
</evidence>
<evidence type="ECO:0000313" key="4">
    <source>
        <dbReference type="Proteomes" id="UP001374579"/>
    </source>
</evidence>
<dbReference type="AlphaFoldDB" id="A0AAN9G4Q0"/>